<feature type="compositionally biased region" description="Low complexity" evidence="4">
    <location>
        <begin position="265"/>
        <end position="276"/>
    </location>
</feature>
<feature type="compositionally biased region" description="Polar residues" evidence="4">
    <location>
        <begin position="65"/>
        <end position="90"/>
    </location>
</feature>
<sequence>MFKFVKGIFSSSMPAPSSSIDKDEAEAEEELAVEREELVPDVQHDTESHENDRVEPQAILPGARANTTAMEPPSMTNGTPRVGNGFTTPSAVKGSSGKKKNKGKKSTDARHIKNEKKKERKRKKRDALDSSVMDSSVMDSSVMGDEVGARGMEGEDYNMEADESFVSPDLSRTLGNLFDTLPTKAVVEEPKPKKSKKAKKASKKELEDQAVTTNTNGIASQLAQDPEPVVEETQDMQTLLRQAQLAEVGERQAKEINTPVLAAESKSSGSRRQSQSDGTGLVEKIKKAKQKARQSPRKPSQESVAALQDEDEDNSAALHKPLTPAPFNPPKPQSPSQPTVEDIAEAEAQIQSNAWSTGDIDANPEEDDEEEPIQPSKKALGKRKASTTLAKPSAKRRKSKDNEETPATLRTFGFVSSSAPSQATKQLRNASRSASHDGSVIAEEAANMFGTQMDLERTSPLPETQASSSLDVASSQQRRRPTPAFTPVNPRKRLAGVVIPAPARDPFELPPSSQPHPESEPELPERQPSPPSHLSSESDSELPPKPPTSTERRKRRLPTGEPEASQIKPKVTKRLRSKSEIVNESAKSSTPTPGASKPKTPKSRTSKIPTSSQASPASKGARLSPEDITAIGEAVEAYREQNDMEQVTLNAVIQGDAKEHARKFWAHMYEEIPHLPKPKIQNHCRRNFHNFEARGTWTEEADQDLRDAHERNGDKWVQIGKELNRFSEDCRDRWRNYLSCGDKLKKEAWDREEEEKLRDIVEELLKIILTGEGRKPEDIKKDDYFKLDWKKVSSLMGLTRSRLQCQTKWKLILDREDSETKDPVASQPISKAAWRLEQAEKEARNMKPSEKLLLLYHIRDSKAGKEGKIPWPSIQQDLNVRGRKMGFRVCYRNMKLHVPDSKGMKLQDVVSALIDLYEAAAPREPKGFDTFMLSALDRRTSRSASRGNSKEEDEDSEDDDDESHDGEPQTITKKSRTSSAKKDNGEGPSTQPSRLRLAKGRKSAMLSEMDHENNDTPVKTRSPKKLRSRMKVVDQKVSQETATDGGVAESADDIGAAFEKVKSSQAKSPRVAKKPIGKARISRGGATGKKGKRLSEKYVFENEEEEEEVAVEASTPKPLPASRAGSSDDDVGGNLQPDEEIQRGIEDNQPDDEMNQDSDEDEQSDLDDEVLPPPYDHEIAESDIQMDDAPPINGFVDSEAENEDEDQNSNIDEDEDKDAKVPSTNHGTASVDLDEASHITSRENDISEEGDEIFNGDQDSDGDSFDFTRVRREESADADGDLNGDADVEGNGDSSSEDGDEGATGYESQAQDEAKRKSISSPMNGFGRANGKINEHEKVRAYLDEPEYKDEKSESESDGGESDVGIGPKYSGPKPGRFQREKSVHEDRDDDSSDVSSIPHTPKVKKNVPVPEKVMGMGMGRGMGIGRVTRTSREREGSVEL</sequence>
<feature type="compositionally biased region" description="Basic and acidic residues" evidence="4">
    <location>
        <begin position="1235"/>
        <end position="1245"/>
    </location>
</feature>
<feature type="compositionally biased region" description="Polar residues" evidence="4">
    <location>
        <begin position="580"/>
        <end position="593"/>
    </location>
</feature>
<feature type="compositionally biased region" description="Basic and acidic residues" evidence="4">
    <location>
        <begin position="1431"/>
        <end position="1441"/>
    </location>
</feature>
<feature type="compositionally biased region" description="Acidic residues" evidence="4">
    <location>
        <begin position="1101"/>
        <end position="1110"/>
    </location>
</feature>
<evidence type="ECO:0000256" key="4">
    <source>
        <dbReference type="SAM" id="MobiDB-lite"/>
    </source>
</evidence>
<dbReference type="Pfam" id="PF13921">
    <property type="entry name" value="Myb_DNA-bind_6"/>
    <property type="match status" value="1"/>
</dbReference>
<feature type="compositionally biased region" description="Basic and acidic residues" evidence="4">
    <location>
        <begin position="1333"/>
        <end position="1343"/>
    </location>
</feature>
<feature type="compositionally biased region" description="Basic residues" evidence="4">
    <location>
        <begin position="286"/>
        <end position="296"/>
    </location>
</feature>
<feature type="compositionally biased region" description="Basic residues" evidence="4">
    <location>
        <begin position="193"/>
        <end position="202"/>
    </location>
</feature>
<feature type="compositionally biased region" description="Basic residues" evidence="4">
    <location>
        <begin position="1070"/>
        <end position="1081"/>
    </location>
</feature>
<feature type="compositionally biased region" description="Acidic residues" evidence="4">
    <location>
        <begin position="1246"/>
        <end position="1264"/>
    </location>
</feature>
<dbReference type="Proteomes" id="UP001595075">
    <property type="component" value="Unassembled WGS sequence"/>
</dbReference>
<feature type="compositionally biased region" description="Low complexity" evidence="4">
    <location>
        <begin position="10"/>
        <end position="19"/>
    </location>
</feature>
<dbReference type="Gene3D" id="1.10.10.60">
    <property type="entry name" value="Homeodomain-like"/>
    <property type="match status" value="2"/>
</dbReference>
<dbReference type="EMBL" id="JAZHXI010000014">
    <property type="protein sequence ID" value="KAL2063977.1"/>
    <property type="molecule type" value="Genomic_DNA"/>
</dbReference>
<evidence type="ECO:0000256" key="1">
    <source>
        <dbReference type="ARBA" id="ARBA00004123"/>
    </source>
</evidence>
<dbReference type="PROSITE" id="PS51294">
    <property type="entry name" value="HTH_MYB"/>
    <property type="match status" value="1"/>
</dbReference>
<comment type="caution">
    <text evidence="7">The sequence shown here is derived from an EMBL/GenBank/DDBJ whole genome shotgun (WGS) entry which is preliminary data.</text>
</comment>
<dbReference type="InterPro" id="IPR009057">
    <property type="entry name" value="Homeodomain-like_sf"/>
</dbReference>
<keyword evidence="3" id="KW-0539">Nucleus</keyword>
<feature type="region of interest" description="Disordered" evidence="4">
    <location>
        <begin position="250"/>
        <end position="625"/>
    </location>
</feature>
<evidence type="ECO:0000259" key="6">
    <source>
        <dbReference type="PROSITE" id="PS51294"/>
    </source>
</evidence>
<feature type="compositionally biased region" description="Acidic residues" evidence="4">
    <location>
        <begin position="1198"/>
        <end position="1216"/>
    </location>
</feature>
<dbReference type="InterPro" id="IPR017930">
    <property type="entry name" value="Myb_dom"/>
</dbReference>
<proteinExistence type="predicted"/>
<organism evidence="7 8">
    <name type="scientific">Oculimacula yallundae</name>
    <dbReference type="NCBI Taxonomy" id="86028"/>
    <lineage>
        <taxon>Eukaryota</taxon>
        <taxon>Fungi</taxon>
        <taxon>Dikarya</taxon>
        <taxon>Ascomycota</taxon>
        <taxon>Pezizomycotina</taxon>
        <taxon>Leotiomycetes</taxon>
        <taxon>Helotiales</taxon>
        <taxon>Ploettnerulaceae</taxon>
        <taxon>Oculimacula</taxon>
    </lineage>
</organism>
<protein>
    <submittedName>
        <fullName evidence="7">Uncharacterized protein</fullName>
    </submittedName>
</protein>
<dbReference type="PANTHER" id="PTHR46380">
    <property type="entry name" value="CYCLIN-D-BINDING MYB-LIKE TRANSCRIPTION FACTOR 1"/>
    <property type="match status" value="1"/>
</dbReference>
<name>A0ABR4C374_9HELO</name>
<feature type="compositionally biased region" description="Basic and acidic residues" evidence="4">
    <location>
        <begin position="1266"/>
        <end position="1275"/>
    </location>
</feature>
<reference evidence="7 8" key="1">
    <citation type="journal article" date="2024" name="Commun. Biol.">
        <title>Comparative genomic analysis of thermophilic fungi reveals convergent evolutionary adaptations and gene losses.</title>
        <authorList>
            <person name="Steindorff A.S."/>
            <person name="Aguilar-Pontes M.V."/>
            <person name="Robinson A.J."/>
            <person name="Andreopoulos B."/>
            <person name="LaButti K."/>
            <person name="Kuo A."/>
            <person name="Mondo S."/>
            <person name="Riley R."/>
            <person name="Otillar R."/>
            <person name="Haridas S."/>
            <person name="Lipzen A."/>
            <person name="Grimwood J."/>
            <person name="Schmutz J."/>
            <person name="Clum A."/>
            <person name="Reid I.D."/>
            <person name="Moisan M.C."/>
            <person name="Butler G."/>
            <person name="Nguyen T.T.M."/>
            <person name="Dewar K."/>
            <person name="Conant G."/>
            <person name="Drula E."/>
            <person name="Henrissat B."/>
            <person name="Hansel C."/>
            <person name="Singer S."/>
            <person name="Hutchinson M.I."/>
            <person name="de Vries R.P."/>
            <person name="Natvig D.O."/>
            <person name="Powell A.J."/>
            <person name="Tsang A."/>
            <person name="Grigoriev I.V."/>
        </authorList>
    </citation>
    <scope>NUCLEOTIDE SEQUENCE [LARGE SCALE GENOMIC DNA]</scope>
    <source>
        <strain evidence="7 8">CBS 494.80</strain>
    </source>
</reference>
<dbReference type="CDD" id="cd00167">
    <property type="entry name" value="SANT"/>
    <property type="match status" value="2"/>
</dbReference>
<dbReference type="PANTHER" id="PTHR46380:SF2">
    <property type="entry name" value="CYCLIN-D-BINDING MYB-LIKE TRANSCRIPTION FACTOR 1"/>
    <property type="match status" value="1"/>
</dbReference>
<evidence type="ECO:0000259" key="5">
    <source>
        <dbReference type="PROSITE" id="PS50090"/>
    </source>
</evidence>
<feature type="region of interest" description="Disordered" evidence="4">
    <location>
        <begin position="188"/>
        <end position="236"/>
    </location>
</feature>
<feature type="compositionally biased region" description="Acidic residues" evidence="4">
    <location>
        <begin position="951"/>
        <end position="964"/>
    </location>
</feature>
<keyword evidence="8" id="KW-1185">Reference proteome</keyword>
<evidence type="ECO:0000313" key="8">
    <source>
        <dbReference type="Proteomes" id="UP001595075"/>
    </source>
</evidence>
<evidence type="ECO:0000256" key="3">
    <source>
        <dbReference type="ARBA" id="ARBA00023242"/>
    </source>
</evidence>
<dbReference type="InterPro" id="IPR001005">
    <property type="entry name" value="SANT/Myb"/>
</dbReference>
<dbReference type="SUPFAM" id="SSF46689">
    <property type="entry name" value="Homeodomain-like"/>
    <property type="match status" value="2"/>
</dbReference>
<feature type="compositionally biased region" description="Basic residues" evidence="4">
    <location>
        <begin position="1021"/>
        <end position="1030"/>
    </location>
</feature>
<evidence type="ECO:0000313" key="7">
    <source>
        <dbReference type="EMBL" id="KAL2063977.1"/>
    </source>
</evidence>
<feature type="domain" description="Myb-like" evidence="5">
    <location>
        <begin position="741"/>
        <end position="813"/>
    </location>
</feature>
<gene>
    <name evidence="7" type="ORF">VTL71DRAFT_4471</name>
</gene>
<feature type="compositionally biased region" description="Acidic residues" evidence="4">
    <location>
        <begin position="1148"/>
        <end position="1170"/>
    </location>
</feature>
<feature type="compositionally biased region" description="Polar residues" evidence="4">
    <location>
        <begin position="210"/>
        <end position="223"/>
    </location>
</feature>
<feature type="compositionally biased region" description="Acidic residues" evidence="4">
    <location>
        <begin position="362"/>
        <end position="372"/>
    </location>
</feature>
<feature type="compositionally biased region" description="Pro residues" evidence="4">
    <location>
        <begin position="323"/>
        <end position="335"/>
    </location>
</feature>
<dbReference type="PROSITE" id="PS50090">
    <property type="entry name" value="MYB_LIKE"/>
    <property type="match status" value="2"/>
</dbReference>
<comment type="subcellular location">
    <subcellularLocation>
        <location evidence="1">Nucleus</location>
    </subcellularLocation>
</comment>
<keyword evidence="2" id="KW-0238">DNA-binding</keyword>
<feature type="compositionally biased region" description="Low complexity" evidence="4">
    <location>
        <begin position="129"/>
        <end position="143"/>
    </location>
</feature>
<feature type="domain" description="Myb-like" evidence="5">
    <location>
        <begin position="694"/>
        <end position="738"/>
    </location>
</feature>
<feature type="compositionally biased region" description="Polar residues" evidence="4">
    <location>
        <begin position="461"/>
        <end position="476"/>
    </location>
</feature>
<dbReference type="SMART" id="SM00717">
    <property type="entry name" value="SANT"/>
    <property type="match status" value="2"/>
</dbReference>
<feature type="compositionally biased region" description="Basic and acidic residues" evidence="4">
    <location>
        <begin position="32"/>
        <end position="55"/>
    </location>
</feature>
<dbReference type="InterPro" id="IPR051651">
    <property type="entry name" value="DMTF1_DNA-bind_reg"/>
</dbReference>
<feature type="compositionally biased region" description="Acidic residues" evidence="4">
    <location>
        <begin position="1276"/>
        <end position="1301"/>
    </location>
</feature>
<feature type="compositionally biased region" description="Low complexity" evidence="4">
    <location>
        <begin position="1394"/>
        <end position="1416"/>
    </location>
</feature>
<feature type="compositionally biased region" description="Polar residues" evidence="4">
    <location>
        <begin position="414"/>
        <end position="433"/>
    </location>
</feature>
<feature type="region of interest" description="Disordered" evidence="4">
    <location>
        <begin position="939"/>
        <end position="1441"/>
    </location>
</feature>
<evidence type="ECO:0000256" key="2">
    <source>
        <dbReference type="ARBA" id="ARBA00023125"/>
    </source>
</evidence>
<feature type="compositionally biased region" description="Basic residues" evidence="4">
    <location>
        <begin position="113"/>
        <end position="125"/>
    </location>
</feature>
<feature type="region of interest" description="Disordered" evidence="4">
    <location>
        <begin position="1"/>
        <end position="148"/>
    </location>
</feature>
<feature type="compositionally biased region" description="Basic and acidic residues" evidence="4">
    <location>
        <begin position="1378"/>
        <end position="1387"/>
    </location>
</feature>
<accession>A0ABR4C374</accession>
<feature type="domain" description="HTH myb-type" evidence="6">
    <location>
        <begin position="689"/>
        <end position="742"/>
    </location>
</feature>